<evidence type="ECO:0000259" key="1">
    <source>
        <dbReference type="PROSITE" id="PS51746"/>
    </source>
</evidence>
<dbReference type="EMBL" id="CP113162">
    <property type="protein sequence ID" value="WEF51499.1"/>
    <property type="molecule type" value="Genomic_DNA"/>
</dbReference>
<dbReference type="InterPro" id="IPR001932">
    <property type="entry name" value="PPM-type_phosphatase-like_dom"/>
</dbReference>
<proteinExistence type="predicted"/>
<dbReference type="RefSeq" id="WP_275247095.1">
    <property type="nucleotide sequence ID" value="NZ_BAABDX010000001.1"/>
</dbReference>
<dbReference type="PROSITE" id="PS51746">
    <property type="entry name" value="PPM_2"/>
    <property type="match status" value="1"/>
</dbReference>
<dbReference type="CDD" id="cd00143">
    <property type="entry name" value="PP2Cc"/>
    <property type="match status" value="1"/>
</dbReference>
<dbReference type="PANTHER" id="PTHR47992">
    <property type="entry name" value="PROTEIN PHOSPHATASE"/>
    <property type="match status" value="1"/>
</dbReference>
<evidence type="ECO:0000313" key="2">
    <source>
        <dbReference type="EMBL" id="WEF51499.1"/>
    </source>
</evidence>
<dbReference type="InterPro" id="IPR036457">
    <property type="entry name" value="PPM-type-like_dom_sf"/>
</dbReference>
<keyword evidence="3" id="KW-1185">Reference proteome</keyword>
<reference evidence="2 3" key="1">
    <citation type="submission" date="2022-11" db="EMBL/GenBank/DDBJ databases">
        <authorList>
            <person name="Siebert D."/>
            <person name="Busche T."/>
            <person name="Saydam E."/>
            <person name="Kalinowski J."/>
            <person name="Ruckert C."/>
            <person name="Blombach B."/>
        </authorList>
    </citation>
    <scope>NUCLEOTIDE SEQUENCE [LARGE SCALE GENOMIC DNA]</scope>
    <source>
        <strain evidence="2 3">DSM 1083</strain>
    </source>
</reference>
<feature type="domain" description="PPM-type phosphatase" evidence="1">
    <location>
        <begin position="1"/>
        <end position="226"/>
    </location>
</feature>
<gene>
    <name evidence="2" type="ORF">AFIC_003093</name>
</gene>
<dbReference type="InterPro" id="IPR015655">
    <property type="entry name" value="PP2C"/>
</dbReference>
<dbReference type="Proteomes" id="UP001213907">
    <property type="component" value="Chromosome"/>
</dbReference>
<organism evidence="2 3">
    <name type="scientific">Afipia carboxydohydrogena</name>
    <name type="common">Pseudomonas carboxydohydrogena</name>
    <dbReference type="NCBI Taxonomy" id="290"/>
    <lineage>
        <taxon>Bacteria</taxon>
        <taxon>Pseudomonadati</taxon>
        <taxon>Pseudomonadota</taxon>
        <taxon>Alphaproteobacteria</taxon>
        <taxon>Hyphomicrobiales</taxon>
        <taxon>Nitrobacteraceae</taxon>
        <taxon>Afipia</taxon>
    </lineage>
</organism>
<accession>A0ABY8BPA3</accession>
<dbReference type="Pfam" id="PF13672">
    <property type="entry name" value="PP2C_2"/>
    <property type="match status" value="1"/>
</dbReference>
<dbReference type="Gene3D" id="3.60.40.10">
    <property type="entry name" value="PPM-type phosphatase domain"/>
    <property type="match status" value="1"/>
</dbReference>
<dbReference type="SUPFAM" id="SSF81606">
    <property type="entry name" value="PP2C-like"/>
    <property type="match status" value="1"/>
</dbReference>
<name>A0ABY8BPA3_AFICR</name>
<dbReference type="SMART" id="SM00331">
    <property type="entry name" value="PP2C_SIG"/>
    <property type="match status" value="1"/>
</dbReference>
<sequence>MAIAGRILTGDMDHVHHRHVDGDNCLLMVADGMGGHTHGALASKTVLDHLITGAEHLLEPQSAAAAVDAANARLYAVMAEHPETGGMGTAVVGAVLSAQSVLVFNVGDSRCYRSTEDELCQLSQDDVASIAKDASGHRQSHAVTQCLGGIPFQLPLSPHIAVHPPLGVGETLLLCSDGLTDMVDDEAIAHLLTCDASRLADAVRKVAGAAMKAGGADNLSIIAARTMHSSPIAQRDL</sequence>
<protein>
    <submittedName>
        <fullName evidence="2">Serine/threonine-protein phosphatase</fullName>
    </submittedName>
</protein>
<dbReference type="SMART" id="SM00332">
    <property type="entry name" value="PP2Cc"/>
    <property type="match status" value="1"/>
</dbReference>
<evidence type="ECO:0000313" key="3">
    <source>
        <dbReference type="Proteomes" id="UP001213907"/>
    </source>
</evidence>